<dbReference type="Pfam" id="PF08003">
    <property type="entry name" value="Methyltransf_9"/>
    <property type="match status" value="1"/>
</dbReference>
<dbReference type="Proteomes" id="UP000477311">
    <property type="component" value="Unassembled WGS sequence"/>
</dbReference>
<comment type="caution">
    <text evidence="1">The sequence shown here is derived from an EMBL/GenBank/DDBJ whole genome shotgun (WGS) entry which is preliminary data.</text>
</comment>
<evidence type="ECO:0000313" key="2">
    <source>
        <dbReference type="Proteomes" id="UP000477311"/>
    </source>
</evidence>
<name>A0A6M1RT67_9BACT</name>
<proteinExistence type="predicted"/>
<accession>A0A6M1RT67</accession>
<reference evidence="1 2" key="1">
    <citation type="submission" date="2020-02" db="EMBL/GenBank/DDBJ databases">
        <title>Draft genome sequence of Limisphaera ngatamarikiensis NGM72.4T, a thermophilic Verrucomicrobia grouped in subdivision 3.</title>
        <authorList>
            <person name="Carere C.R."/>
            <person name="Steen J."/>
            <person name="Hugenholtz P."/>
            <person name="Stott M.B."/>
        </authorList>
    </citation>
    <scope>NUCLEOTIDE SEQUENCE [LARGE SCALE GENOMIC DNA]</scope>
    <source>
        <strain evidence="1 2">NGM72.4</strain>
    </source>
</reference>
<dbReference type="AlphaFoldDB" id="A0A6M1RT67"/>
<dbReference type="Gene3D" id="3.40.50.150">
    <property type="entry name" value="Vaccinia Virus protein VP39"/>
    <property type="match status" value="1"/>
</dbReference>
<sequence>MSPDELRARVAEIRWHHTIDLGHGIVTPGQDNSPRKLARLKLPATLAGKTVLDVGAWDGFFSFEAERRGAARVLATDSYCWNGSHEWGSKRGFDLARQVLGSRVEDKLIDVLELSPDTVGMFDVVLFLGVLYHMKHPLLALERVASVTRELMILETMVDLLHLRRPAIAFYPGDEVGRDATNWCGPNPAAVVAMCRTAGFRRVEIVSGVRPWWWRWARAAWLRWRRGFAFWSLARTDRIVVHAWK</sequence>
<keyword evidence="2" id="KW-1185">Reference proteome</keyword>
<dbReference type="SUPFAM" id="SSF53335">
    <property type="entry name" value="S-adenosyl-L-methionine-dependent methyltransferases"/>
    <property type="match status" value="1"/>
</dbReference>
<protein>
    <submittedName>
        <fullName evidence="1">DUF1698 domain-containing protein</fullName>
    </submittedName>
</protein>
<dbReference type="InterPro" id="IPR029063">
    <property type="entry name" value="SAM-dependent_MTases_sf"/>
</dbReference>
<evidence type="ECO:0000313" key="1">
    <source>
        <dbReference type="EMBL" id="NGO40567.1"/>
    </source>
</evidence>
<dbReference type="InterPro" id="IPR027555">
    <property type="entry name" value="Mo5U34_MeTrfas-like"/>
</dbReference>
<organism evidence="1 2">
    <name type="scientific">Limisphaera ngatamarikiensis</name>
    <dbReference type="NCBI Taxonomy" id="1324935"/>
    <lineage>
        <taxon>Bacteria</taxon>
        <taxon>Pseudomonadati</taxon>
        <taxon>Verrucomicrobiota</taxon>
        <taxon>Verrucomicrobiia</taxon>
        <taxon>Limisphaerales</taxon>
        <taxon>Limisphaeraceae</taxon>
        <taxon>Limisphaera</taxon>
    </lineage>
</organism>
<gene>
    <name evidence="1" type="ORF">G4L39_14355</name>
</gene>
<dbReference type="EMBL" id="JAAKYA010000096">
    <property type="protein sequence ID" value="NGO40567.1"/>
    <property type="molecule type" value="Genomic_DNA"/>
</dbReference>
<dbReference type="RefSeq" id="WP_165109286.1">
    <property type="nucleotide sequence ID" value="NZ_JAAKYA010000096.1"/>
</dbReference>
<dbReference type="CDD" id="cd02440">
    <property type="entry name" value="AdoMet_MTases"/>
    <property type="match status" value="1"/>
</dbReference>